<keyword evidence="3" id="KW-0812">Transmembrane</keyword>
<evidence type="ECO:0000313" key="6">
    <source>
        <dbReference type="EMBL" id="MET3645262.1"/>
    </source>
</evidence>
<dbReference type="InterPro" id="IPR040532">
    <property type="entry name" value="MapZ_C2"/>
</dbReference>
<keyword evidence="7" id="KW-1185">Reference proteome</keyword>
<feature type="region of interest" description="Disordered" evidence="2">
    <location>
        <begin position="170"/>
        <end position="189"/>
    </location>
</feature>
<feature type="domain" description="MapZ extracellular C-terminal" evidence="5">
    <location>
        <begin position="382"/>
        <end position="460"/>
    </location>
</feature>
<evidence type="ECO:0000256" key="3">
    <source>
        <dbReference type="SAM" id="Phobius"/>
    </source>
</evidence>
<organism evidence="6 7">
    <name type="scientific">Streptococcus gallinaceus</name>
    <dbReference type="NCBI Taxonomy" id="165758"/>
    <lineage>
        <taxon>Bacteria</taxon>
        <taxon>Bacillati</taxon>
        <taxon>Bacillota</taxon>
        <taxon>Bacilli</taxon>
        <taxon>Lactobacillales</taxon>
        <taxon>Streptococcaceae</taxon>
        <taxon>Streptococcus</taxon>
    </lineage>
</organism>
<feature type="compositionally biased region" description="Low complexity" evidence="2">
    <location>
        <begin position="172"/>
        <end position="189"/>
    </location>
</feature>
<sequence length="470" mass="50540">MAEKDEEVLDFEKAKEMTVGEAARRQEDLEVGISEDDNILDRYIKKHREAIEADKFETKVHIPIIKEEDLTVGEKIEELGIHKVQAKEDIDLPVEEKVVEEAMAVIEPVPVLAPKPTPTPVVDEEWEVSTEEEAPAPDSKKKIWIWAALVALFVGILASVFVWMNGSDKNTKTTVSSSTTSQSSTTSSSAADVAVTNFENLYKTFFTDASLKNLKNSQFGKLADLKALLDRIDNKSTAYKDAKAKYDNLEKAIKAVQALNGQFDKAVIQDGQVDTSATVKEGQNLTAAATGLESVDAAIASAVNFGRSQQANASAAKSAASTAPAPATPAETPSSAPSATTTPAPAPATPAGTTSAVIAGDNPLYGIAIPAGVTLQRELSRVPYDWDKINNDPTNEAWNFNEGVLEKIIATSQARGYVSGNQYILEKVNIINGKGYYNLYKPDGTYLFSINAKTGYFVGNGSGHADALDF</sequence>
<name>A0ABV2JMX5_9STRE</name>
<dbReference type="EMBL" id="JBEPMK010000008">
    <property type="protein sequence ID" value="MET3645262.1"/>
    <property type="molecule type" value="Genomic_DNA"/>
</dbReference>
<keyword evidence="3" id="KW-0472">Membrane</keyword>
<evidence type="ECO:0008006" key="8">
    <source>
        <dbReference type="Google" id="ProtNLM"/>
    </source>
</evidence>
<keyword evidence="3" id="KW-1133">Transmembrane helix</keyword>
<feature type="transmembrane region" description="Helical" evidence="3">
    <location>
        <begin position="143"/>
        <end position="164"/>
    </location>
</feature>
<dbReference type="InterPro" id="IPR041295">
    <property type="entry name" value="MapZ_EC1"/>
</dbReference>
<evidence type="ECO:0000259" key="4">
    <source>
        <dbReference type="Pfam" id="PF18041"/>
    </source>
</evidence>
<reference evidence="6 7" key="1">
    <citation type="submission" date="2024-06" db="EMBL/GenBank/DDBJ databases">
        <title>Genomic Encyclopedia of Type Strains, Phase IV (KMG-IV): sequencing the most valuable type-strain genomes for metagenomic binning, comparative biology and taxonomic classification.</title>
        <authorList>
            <person name="Goeker M."/>
        </authorList>
    </citation>
    <scope>NUCLEOTIDE SEQUENCE [LARGE SCALE GENOMIC DNA]</scope>
    <source>
        <strain evidence="6 7">DSM 15349</strain>
    </source>
</reference>
<accession>A0ABV2JMX5</accession>
<keyword evidence="1" id="KW-0175">Coiled coil</keyword>
<feature type="domain" description="MapZ extracellular" evidence="4">
    <location>
        <begin position="179"/>
        <end position="304"/>
    </location>
</feature>
<proteinExistence type="predicted"/>
<gene>
    <name evidence="6" type="ORF">ABID27_001911</name>
</gene>
<dbReference type="Proteomes" id="UP001549055">
    <property type="component" value="Unassembled WGS sequence"/>
</dbReference>
<evidence type="ECO:0000313" key="7">
    <source>
        <dbReference type="Proteomes" id="UP001549055"/>
    </source>
</evidence>
<comment type="caution">
    <text evidence="6">The sequence shown here is derived from an EMBL/GenBank/DDBJ whole genome shotgun (WGS) entry which is preliminary data.</text>
</comment>
<protein>
    <recommendedName>
        <fullName evidence="8">Mid-cell-anchored protein Z</fullName>
    </recommendedName>
</protein>
<dbReference type="RefSeq" id="WP_253366056.1">
    <property type="nucleotide sequence ID" value="NZ_JALJXU010000009.1"/>
</dbReference>
<evidence type="ECO:0000256" key="1">
    <source>
        <dbReference type="SAM" id="Coils"/>
    </source>
</evidence>
<dbReference type="Pfam" id="PF18041">
    <property type="entry name" value="MapZ_EC1"/>
    <property type="match status" value="1"/>
</dbReference>
<evidence type="ECO:0000259" key="5">
    <source>
        <dbReference type="Pfam" id="PF18708"/>
    </source>
</evidence>
<evidence type="ECO:0000256" key="2">
    <source>
        <dbReference type="SAM" id="MobiDB-lite"/>
    </source>
</evidence>
<feature type="coiled-coil region" evidence="1">
    <location>
        <begin position="225"/>
        <end position="259"/>
    </location>
</feature>
<feature type="region of interest" description="Disordered" evidence="2">
    <location>
        <begin position="316"/>
        <end position="355"/>
    </location>
</feature>
<dbReference type="Pfam" id="PF18708">
    <property type="entry name" value="MapZ_C2"/>
    <property type="match status" value="1"/>
</dbReference>